<comment type="caution">
    <text evidence="1">The sequence shown here is derived from an EMBL/GenBank/DDBJ whole genome shotgun (WGS) entry which is preliminary data.</text>
</comment>
<dbReference type="Proteomes" id="UP000299102">
    <property type="component" value="Unassembled WGS sequence"/>
</dbReference>
<keyword evidence="2" id="KW-1185">Reference proteome</keyword>
<dbReference type="PANTHER" id="PTHR46954">
    <property type="entry name" value="C2H2-TYPE DOMAIN-CONTAINING PROTEIN"/>
    <property type="match status" value="1"/>
</dbReference>
<name>A0A4C1Z2P9_EUMVA</name>
<protein>
    <submittedName>
        <fullName evidence="1">Uncharacterized protein</fullName>
    </submittedName>
</protein>
<dbReference type="EMBL" id="BGZK01001514">
    <property type="protein sequence ID" value="GBP81502.1"/>
    <property type="molecule type" value="Genomic_DNA"/>
</dbReference>
<evidence type="ECO:0000313" key="1">
    <source>
        <dbReference type="EMBL" id="GBP81502.1"/>
    </source>
</evidence>
<organism evidence="1 2">
    <name type="scientific">Eumeta variegata</name>
    <name type="common">Bagworm moth</name>
    <name type="synonym">Eumeta japonica</name>
    <dbReference type="NCBI Taxonomy" id="151549"/>
    <lineage>
        <taxon>Eukaryota</taxon>
        <taxon>Metazoa</taxon>
        <taxon>Ecdysozoa</taxon>
        <taxon>Arthropoda</taxon>
        <taxon>Hexapoda</taxon>
        <taxon>Insecta</taxon>
        <taxon>Pterygota</taxon>
        <taxon>Neoptera</taxon>
        <taxon>Endopterygota</taxon>
        <taxon>Lepidoptera</taxon>
        <taxon>Glossata</taxon>
        <taxon>Ditrysia</taxon>
        <taxon>Tineoidea</taxon>
        <taxon>Psychidae</taxon>
        <taxon>Oiketicinae</taxon>
        <taxon>Eumeta</taxon>
    </lineage>
</organism>
<proteinExistence type="predicted"/>
<dbReference type="PANTHER" id="PTHR46954:SF1">
    <property type="entry name" value="C2H2-TYPE DOMAIN-CONTAINING PROTEIN"/>
    <property type="match status" value="1"/>
</dbReference>
<dbReference type="AlphaFoldDB" id="A0A4C1Z2P9"/>
<reference evidence="1 2" key="1">
    <citation type="journal article" date="2019" name="Commun. Biol.">
        <title>The bagworm genome reveals a unique fibroin gene that provides high tensile strength.</title>
        <authorList>
            <person name="Kono N."/>
            <person name="Nakamura H."/>
            <person name="Ohtoshi R."/>
            <person name="Tomita M."/>
            <person name="Numata K."/>
            <person name="Arakawa K."/>
        </authorList>
    </citation>
    <scope>NUCLEOTIDE SEQUENCE [LARGE SCALE GENOMIC DNA]</scope>
</reference>
<evidence type="ECO:0000313" key="2">
    <source>
        <dbReference type="Proteomes" id="UP000299102"/>
    </source>
</evidence>
<gene>
    <name evidence="1" type="ORF">EVAR_64211_1</name>
</gene>
<accession>A0A4C1Z2P9</accession>
<sequence length="283" mass="32279">MIRFADRPGRPRLEEDESQIINAITNITMFGNQTDERRSATYLRLLPRDSRTNEGKRHVKTATVKLVRATTYLHKSHVDQHFCTATIRYLESLASMFGPNQVFFISQDDKARVPIGMTAAHKQSPTIMNMAYGIRLPDHDCAIAERHKLIPSAYAAMQIEKKEEWIDLMLLLTVALHILQSDLENTRCLLQKPTIPTSIVFYNFQSSQILSQNQWLYFQSMEALVKILATNTPGRSAFNRVERRMAPLSLPLSSLVLPHDTFGNLLDASRKTTSSDLELKNFT</sequence>
<dbReference type="OrthoDB" id="2433005at2759"/>